<name>A0A177T8B9_9BASI</name>
<evidence type="ECO:0000313" key="2">
    <source>
        <dbReference type="Proteomes" id="UP000077521"/>
    </source>
</evidence>
<keyword evidence="2" id="KW-1185">Reference proteome</keyword>
<gene>
    <name evidence="1" type="ORF">A4X13_0g7996</name>
</gene>
<evidence type="ECO:0000313" key="1">
    <source>
        <dbReference type="EMBL" id="KAE8239968.1"/>
    </source>
</evidence>
<reference evidence="1" key="2">
    <citation type="journal article" date="2019" name="IMA Fungus">
        <title>Genome sequencing and comparison of five Tilletia species to identify candidate genes for the detection of regulated species infecting wheat.</title>
        <authorList>
            <person name="Nguyen H.D.T."/>
            <person name="Sultana T."/>
            <person name="Kesanakurti P."/>
            <person name="Hambleton S."/>
        </authorList>
    </citation>
    <scope>NUCLEOTIDE SEQUENCE</scope>
    <source>
        <strain evidence="1">DAOMC 236416</strain>
    </source>
</reference>
<dbReference type="EMBL" id="LWDF02001186">
    <property type="protein sequence ID" value="KAE8239968.1"/>
    <property type="molecule type" value="Genomic_DNA"/>
</dbReference>
<protein>
    <submittedName>
        <fullName evidence="1">Uncharacterized protein</fullName>
    </submittedName>
</protein>
<reference evidence="1" key="1">
    <citation type="submission" date="2016-04" db="EMBL/GenBank/DDBJ databases">
        <authorList>
            <person name="Nguyen H.D."/>
            <person name="Samba Siva P."/>
            <person name="Cullis J."/>
            <person name="Levesque C.A."/>
            <person name="Hambleton S."/>
        </authorList>
    </citation>
    <scope>NUCLEOTIDE SEQUENCE</scope>
    <source>
        <strain evidence="1">DAOMC 236416</strain>
    </source>
</reference>
<proteinExistence type="predicted"/>
<organism evidence="1 2">
    <name type="scientific">Tilletia indica</name>
    <dbReference type="NCBI Taxonomy" id="43049"/>
    <lineage>
        <taxon>Eukaryota</taxon>
        <taxon>Fungi</taxon>
        <taxon>Dikarya</taxon>
        <taxon>Basidiomycota</taxon>
        <taxon>Ustilaginomycotina</taxon>
        <taxon>Exobasidiomycetes</taxon>
        <taxon>Tilletiales</taxon>
        <taxon>Tilletiaceae</taxon>
        <taxon>Tilletia</taxon>
    </lineage>
</organism>
<comment type="caution">
    <text evidence="1">The sequence shown here is derived from an EMBL/GenBank/DDBJ whole genome shotgun (WGS) entry which is preliminary data.</text>
</comment>
<dbReference type="AlphaFoldDB" id="A0A177T8B9"/>
<sequence>MTTFARWTTTNNRRTRQLRQHLGQRPRRMRLAVIFLKSCTQQRHQRRRNPPRFCTSYGREEDTDDVISDDDGSLHTDCDITITADSCAKQLEPYRPEFQPGWSFARATSTLRRSIDKATSDRLDSSVDDFFGIMEEDPLPPLPSPPSALCMPPVYTEYDPPSGRWQIFSGTKTFWIEGNCVASHDNTFRSAALNLRLHTSALSQTDTDSGNSIPSAISSPGGLRECLPGESLRRFSMPSHLKMWQPKEPRPKRRYLDKWNVITPQPAHIRDLDFTFATIAGKGPIFTI</sequence>
<dbReference type="Proteomes" id="UP000077521">
    <property type="component" value="Unassembled WGS sequence"/>
</dbReference>
<accession>A0A177T8B9</accession>